<keyword evidence="4 6" id="KW-0548">Nucleotidyltransferase</keyword>
<dbReference type="Pfam" id="PF03802">
    <property type="entry name" value="CitX"/>
    <property type="match status" value="1"/>
</dbReference>
<comment type="catalytic activity">
    <reaction evidence="5">
        <text>apo-[citrate lyase ACP] + 2'-(5''-triphospho-alpha-D-ribosyl)-3'-dephospho-CoA = holo-[citrate lyase ACP] + diphosphate</text>
        <dbReference type="Rhea" id="RHEA:16333"/>
        <dbReference type="Rhea" id="RHEA-COMP:10157"/>
        <dbReference type="Rhea" id="RHEA-COMP:10158"/>
        <dbReference type="ChEBI" id="CHEBI:29999"/>
        <dbReference type="ChEBI" id="CHEBI:33019"/>
        <dbReference type="ChEBI" id="CHEBI:61378"/>
        <dbReference type="ChEBI" id="CHEBI:82683"/>
        <dbReference type="EC" id="2.7.7.61"/>
    </reaction>
</comment>
<dbReference type="InterPro" id="IPR005551">
    <property type="entry name" value="CitX"/>
</dbReference>
<dbReference type="GO" id="GO:0016829">
    <property type="term" value="F:lyase activity"/>
    <property type="evidence" value="ECO:0007669"/>
    <property type="project" value="UniProtKB-KW"/>
</dbReference>
<name>A0A1S1HU47_PROST</name>
<dbReference type="AlphaFoldDB" id="A0A1S1HU47"/>
<dbReference type="RefSeq" id="WP_070926186.1">
    <property type="nucleotide sequence ID" value="NZ_CANMXG010000002.1"/>
</dbReference>
<dbReference type="NCBIfam" id="TIGR03124">
    <property type="entry name" value="citrate_citX"/>
    <property type="match status" value="1"/>
</dbReference>
<comment type="caution">
    <text evidence="7">The sequence shown here is derived from an EMBL/GenBank/DDBJ whole genome shotgun (WGS) entry which is preliminary data.</text>
</comment>
<dbReference type="EC" id="2.7.7.61" evidence="1"/>
<dbReference type="NCBIfam" id="NF002383">
    <property type="entry name" value="PRK01392.1"/>
    <property type="match status" value="1"/>
</dbReference>
<protein>
    <recommendedName>
        <fullName evidence="2">Apo-citrate lyase phosphoribosyl-dephospho-CoA transferase</fullName>
        <ecNumber evidence="1">2.7.7.61</ecNumber>
    </recommendedName>
</protein>
<accession>A0A1S1HU47</accession>
<evidence type="ECO:0000256" key="3">
    <source>
        <dbReference type="ARBA" id="ARBA00022679"/>
    </source>
</evidence>
<evidence type="ECO:0000313" key="6">
    <source>
        <dbReference type="EMBL" id="EMJ5133000.1"/>
    </source>
</evidence>
<sequence>MFYPLPDTIEQPEISLLELLNSRDNRQTRQQQWIGLHQVTLISFTVVFPGPVKDNHLVRQVFNQGLNALKQVAQCRQWVLLAQQSFAFPTGPECFVAVDADAIAVKTALIEAEELSPVGRLWDFDVFDANGQQYSRNTLTLSPRRCLICDKEAKVCARERIHPLNEIINKIEVLANASVDN</sequence>
<evidence type="ECO:0000313" key="8">
    <source>
        <dbReference type="Proteomes" id="UP000179588"/>
    </source>
</evidence>
<gene>
    <name evidence="6" type="primary">citX</name>
    <name evidence="7" type="ORF">A3Q29_16180</name>
    <name evidence="6" type="ORF">RG298_000671</name>
</gene>
<dbReference type="Proteomes" id="UP000179588">
    <property type="component" value="Unassembled WGS sequence"/>
</dbReference>
<dbReference type="GeneID" id="92279543"/>
<keyword evidence="6" id="KW-0456">Lyase</keyword>
<proteinExistence type="predicted"/>
<evidence type="ECO:0000256" key="4">
    <source>
        <dbReference type="ARBA" id="ARBA00022695"/>
    </source>
</evidence>
<reference evidence="7 8" key="1">
    <citation type="submission" date="2016-03" db="EMBL/GenBank/DDBJ databases">
        <title>Genome sequence of Providencia stuartii strain, isolated from the salivary glands of larval Lucilia sericata.</title>
        <authorList>
            <person name="Yuan Y."/>
            <person name="Zhang Y."/>
            <person name="Fu S."/>
            <person name="Crippen T.L."/>
            <person name="Visi D."/>
            <person name="Benbow M.E."/>
            <person name="Allen M."/>
            <person name="Tomberlin J.K."/>
            <person name="Sze S.-H."/>
            <person name="Tarone A.M."/>
        </authorList>
    </citation>
    <scope>NUCLEOTIDE SEQUENCE [LARGE SCALE GENOMIC DNA]</scope>
    <source>
        <strain evidence="7 8">Crippen</strain>
    </source>
</reference>
<evidence type="ECO:0000313" key="7">
    <source>
        <dbReference type="EMBL" id="OHT24941.1"/>
    </source>
</evidence>
<reference evidence="6" key="2">
    <citation type="submission" date="2024-02" db="EMBL/GenBank/DDBJ databases">
        <authorList>
            <consortium name="Clinical and Environmental Microbiology Branch: Whole genome sequencing antimicrobial resistance pathogens in the healthcare setting"/>
        </authorList>
    </citation>
    <scope>NUCLEOTIDE SEQUENCE</scope>
    <source>
        <strain evidence="6">2021GO-0154</strain>
    </source>
</reference>
<evidence type="ECO:0000256" key="2">
    <source>
        <dbReference type="ARBA" id="ARBA00016314"/>
    </source>
</evidence>
<dbReference type="GO" id="GO:0051191">
    <property type="term" value="P:prosthetic group biosynthetic process"/>
    <property type="evidence" value="ECO:0007669"/>
    <property type="project" value="InterPro"/>
</dbReference>
<evidence type="ECO:0000256" key="5">
    <source>
        <dbReference type="ARBA" id="ARBA00048574"/>
    </source>
</evidence>
<dbReference type="EMBL" id="ABMABF030000002">
    <property type="protein sequence ID" value="EMJ5133000.1"/>
    <property type="molecule type" value="Genomic_DNA"/>
</dbReference>
<dbReference type="GO" id="GO:0050519">
    <property type="term" value="F:holo-citrate lyase synthase activity"/>
    <property type="evidence" value="ECO:0007669"/>
    <property type="project" value="UniProtKB-EC"/>
</dbReference>
<dbReference type="EMBL" id="LVIE01000090">
    <property type="protein sequence ID" value="OHT24941.1"/>
    <property type="molecule type" value="Genomic_DNA"/>
</dbReference>
<evidence type="ECO:0000256" key="1">
    <source>
        <dbReference type="ARBA" id="ARBA00012524"/>
    </source>
</evidence>
<organism evidence="7 8">
    <name type="scientific">Providencia stuartii</name>
    <dbReference type="NCBI Taxonomy" id="588"/>
    <lineage>
        <taxon>Bacteria</taxon>
        <taxon>Pseudomonadati</taxon>
        <taxon>Pseudomonadota</taxon>
        <taxon>Gammaproteobacteria</taxon>
        <taxon>Enterobacterales</taxon>
        <taxon>Morganellaceae</taxon>
        <taxon>Providencia</taxon>
    </lineage>
</organism>
<dbReference type="OrthoDB" id="3196716at2"/>
<keyword evidence="3 6" id="KW-0808">Transferase</keyword>
<keyword evidence="8" id="KW-1185">Reference proteome</keyword>